<comment type="caution">
    <text evidence="1">The sequence shown here is derived from an EMBL/GenBank/DDBJ whole genome shotgun (WGS) entry which is preliminary data.</text>
</comment>
<gene>
    <name evidence="1" type="ORF">P7H00_11000</name>
</gene>
<sequence length="59" mass="6832">MFELQERIRNCKTMAELDALRLPIVKASKGATLAECNDIQYVFRKQKNKIKRHGGVIKE</sequence>
<protein>
    <submittedName>
        <fullName evidence="1">Uncharacterized protein</fullName>
    </submittedName>
</protein>
<dbReference type="AlphaFoldDB" id="A0AAE4I375"/>
<dbReference type="EMBL" id="JARQAI010000018">
    <property type="protein sequence ID" value="MDT2737638.1"/>
    <property type="molecule type" value="Genomic_DNA"/>
</dbReference>
<reference evidence="1" key="1">
    <citation type="submission" date="2023-03" db="EMBL/GenBank/DDBJ databases">
        <authorList>
            <person name="Shen W."/>
            <person name="Cai J."/>
        </authorList>
    </citation>
    <scope>NUCLEOTIDE SEQUENCE</scope>
    <source>
        <strain evidence="1">P69-2</strain>
    </source>
</reference>
<dbReference type="RefSeq" id="WP_311797267.1">
    <property type="nucleotide sequence ID" value="NZ_JARQAI010000018.1"/>
</dbReference>
<proteinExistence type="predicted"/>
<evidence type="ECO:0000313" key="1">
    <source>
        <dbReference type="EMBL" id="MDT2737638.1"/>
    </source>
</evidence>
<name>A0AAE4I375_9ENTE</name>
<dbReference type="Proteomes" id="UP001180842">
    <property type="component" value="Unassembled WGS sequence"/>
</dbReference>
<accession>A0AAE4I375</accession>
<evidence type="ECO:0000313" key="2">
    <source>
        <dbReference type="Proteomes" id="UP001180842"/>
    </source>
</evidence>
<organism evidence="1 2">
    <name type="scientific">Enterococcus pseudoavium</name>
    <dbReference type="NCBI Taxonomy" id="44007"/>
    <lineage>
        <taxon>Bacteria</taxon>
        <taxon>Bacillati</taxon>
        <taxon>Bacillota</taxon>
        <taxon>Bacilli</taxon>
        <taxon>Lactobacillales</taxon>
        <taxon>Enterococcaceae</taxon>
        <taxon>Enterococcus</taxon>
    </lineage>
</organism>